<protein>
    <submittedName>
        <fullName evidence="2">14499_t:CDS:1</fullName>
    </submittedName>
</protein>
<comment type="caution">
    <text evidence="2">The sequence shown here is derived from an EMBL/GenBank/DDBJ whole genome shotgun (WGS) entry which is preliminary data.</text>
</comment>
<evidence type="ECO:0000313" key="2">
    <source>
        <dbReference type="EMBL" id="CAG8732954.1"/>
    </source>
</evidence>
<dbReference type="EMBL" id="CAJVQA010014740">
    <property type="protein sequence ID" value="CAG8732954.1"/>
    <property type="molecule type" value="Genomic_DNA"/>
</dbReference>
<dbReference type="Pfam" id="PF08487">
    <property type="entry name" value="VIT"/>
    <property type="match status" value="1"/>
</dbReference>
<dbReference type="OrthoDB" id="1729737at2759"/>
<proteinExistence type="predicted"/>
<accession>A0A9N9IEN8</accession>
<dbReference type="PANTHER" id="PTHR45737">
    <property type="entry name" value="VON WILLEBRAND FACTOR A DOMAIN-CONTAINING PROTEIN 5A"/>
    <property type="match status" value="1"/>
</dbReference>
<dbReference type="PANTHER" id="PTHR45737:SF6">
    <property type="entry name" value="VON WILLEBRAND FACTOR A DOMAIN-CONTAINING PROTEIN 5A"/>
    <property type="match status" value="1"/>
</dbReference>
<evidence type="ECO:0000313" key="3">
    <source>
        <dbReference type="Proteomes" id="UP000789759"/>
    </source>
</evidence>
<gene>
    <name evidence="2" type="ORF">CPELLU_LOCUS13614</name>
</gene>
<name>A0A9N9IEN8_9GLOM</name>
<dbReference type="PROSITE" id="PS51468">
    <property type="entry name" value="VIT"/>
    <property type="match status" value="1"/>
</dbReference>
<feature type="domain" description="VIT" evidence="1">
    <location>
        <begin position="1"/>
        <end position="107"/>
    </location>
</feature>
<keyword evidence="3" id="KW-1185">Reference proteome</keyword>
<dbReference type="AlphaFoldDB" id="A0A9N9IEN8"/>
<sequence>MVCQTYKNVEKNTIEAIYKFPLHEAAAVCGFEAEIDGKKNIKGIVKKLDRPCKNITRSFRRLWGLPHRRTTPRSESEKVRFVFPTAIAPQYSSSGYSLQMMRKTYSYKVPYSGKTDYYLDLTITCRITSVIQNIESPSHHISTK</sequence>
<dbReference type="Proteomes" id="UP000789759">
    <property type="component" value="Unassembled WGS sequence"/>
</dbReference>
<reference evidence="2" key="1">
    <citation type="submission" date="2021-06" db="EMBL/GenBank/DDBJ databases">
        <authorList>
            <person name="Kallberg Y."/>
            <person name="Tangrot J."/>
            <person name="Rosling A."/>
        </authorList>
    </citation>
    <scope>NUCLEOTIDE SEQUENCE</scope>
    <source>
        <strain evidence="2">FL966</strain>
    </source>
</reference>
<evidence type="ECO:0000259" key="1">
    <source>
        <dbReference type="PROSITE" id="PS51468"/>
    </source>
</evidence>
<dbReference type="InterPro" id="IPR013694">
    <property type="entry name" value="VIT"/>
</dbReference>
<organism evidence="2 3">
    <name type="scientific">Cetraspora pellucida</name>
    <dbReference type="NCBI Taxonomy" id="1433469"/>
    <lineage>
        <taxon>Eukaryota</taxon>
        <taxon>Fungi</taxon>
        <taxon>Fungi incertae sedis</taxon>
        <taxon>Mucoromycota</taxon>
        <taxon>Glomeromycotina</taxon>
        <taxon>Glomeromycetes</taxon>
        <taxon>Diversisporales</taxon>
        <taxon>Gigasporaceae</taxon>
        <taxon>Cetraspora</taxon>
    </lineage>
</organism>